<comment type="caution">
    <text evidence="1">The sequence shown here is derived from an EMBL/GenBank/DDBJ whole genome shotgun (WGS) entry which is preliminary data.</text>
</comment>
<proteinExistence type="predicted"/>
<name>A0A7J7X630_RHIFE</name>
<protein>
    <submittedName>
        <fullName evidence="1">Uncharacterized protein</fullName>
    </submittedName>
</protein>
<sequence length="238" mass="25730">MGWVKPRVSGTSFVAKSESKDQVGALNVPNELASFGKAGLPDGGASRRAQNSSFHLSSWHHQASGSSSREVDDSILLSGDLQKPGPGPSTDNALSTNLLHPLPNLSFPRVELCQATGFRRAAVLTVDKQAHFLLRPAVAFVLFLEASLPWRTRGSCRYSAECVGAVALALQTCLCQQHARALTLSYRSAAELVMLFPILRDREDEILKGLVIYGLAPDGYNRCNFIGSIRRELLLGVA</sequence>
<dbReference type="AlphaFoldDB" id="A0A7J7X630"/>
<reference evidence="1 2" key="1">
    <citation type="journal article" date="2020" name="Nature">
        <title>Six reference-quality genomes reveal evolution of bat adaptations.</title>
        <authorList>
            <person name="Jebb D."/>
            <person name="Huang Z."/>
            <person name="Pippel M."/>
            <person name="Hughes G.M."/>
            <person name="Lavrichenko K."/>
            <person name="Devanna P."/>
            <person name="Winkler S."/>
            <person name="Jermiin L.S."/>
            <person name="Skirmuntt E.C."/>
            <person name="Katzourakis A."/>
            <person name="Burkitt-Gray L."/>
            <person name="Ray D.A."/>
            <person name="Sullivan K.A.M."/>
            <person name="Roscito J.G."/>
            <person name="Kirilenko B.M."/>
            <person name="Davalos L.M."/>
            <person name="Corthals A.P."/>
            <person name="Power M.L."/>
            <person name="Jones G."/>
            <person name="Ransome R.D."/>
            <person name="Dechmann D.K.N."/>
            <person name="Locatelli A.G."/>
            <person name="Puechmaille S.J."/>
            <person name="Fedrigo O."/>
            <person name="Jarvis E.D."/>
            <person name="Hiller M."/>
            <person name="Vernes S.C."/>
            <person name="Myers E.W."/>
            <person name="Teeling E.C."/>
        </authorList>
    </citation>
    <scope>NUCLEOTIDE SEQUENCE [LARGE SCALE GENOMIC DNA]</scope>
    <source>
        <strain evidence="1">MRhiFer1</strain>
        <tissue evidence="1">Lung</tissue>
    </source>
</reference>
<gene>
    <name evidence="1" type="ORF">mRhiFer1_010252</name>
</gene>
<dbReference type="EMBL" id="JACAGC010000009">
    <property type="protein sequence ID" value="KAF6344876.1"/>
    <property type="molecule type" value="Genomic_DNA"/>
</dbReference>
<dbReference type="Proteomes" id="UP000585614">
    <property type="component" value="Unassembled WGS sequence"/>
</dbReference>
<accession>A0A7J7X630</accession>
<evidence type="ECO:0000313" key="1">
    <source>
        <dbReference type="EMBL" id="KAF6344876.1"/>
    </source>
</evidence>
<organism evidence="1 2">
    <name type="scientific">Rhinolophus ferrumequinum</name>
    <name type="common">Greater horseshoe bat</name>
    <dbReference type="NCBI Taxonomy" id="59479"/>
    <lineage>
        <taxon>Eukaryota</taxon>
        <taxon>Metazoa</taxon>
        <taxon>Chordata</taxon>
        <taxon>Craniata</taxon>
        <taxon>Vertebrata</taxon>
        <taxon>Euteleostomi</taxon>
        <taxon>Mammalia</taxon>
        <taxon>Eutheria</taxon>
        <taxon>Laurasiatheria</taxon>
        <taxon>Chiroptera</taxon>
        <taxon>Yinpterochiroptera</taxon>
        <taxon>Rhinolophoidea</taxon>
        <taxon>Rhinolophidae</taxon>
        <taxon>Rhinolophinae</taxon>
        <taxon>Rhinolophus</taxon>
    </lineage>
</organism>
<evidence type="ECO:0000313" key="2">
    <source>
        <dbReference type="Proteomes" id="UP000585614"/>
    </source>
</evidence>